<protein>
    <submittedName>
        <fullName evidence="4">SDR family oxidoreductase</fullName>
    </submittedName>
</protein>
<dbReference type="NCBIfam" id="NF005372">
    <property type="entry name" value="PRK06914.1"/>
    <property type="match status" value="1"/>
</dbReference>
<evidence type="ECO:0000313" key="5">
    <source>
        <dbReference type="Proteomes" id="UP001597301"/>
    </source>
</evidence>
<sequence>MRGETVFITGTSSGIGLLTALELAKRGYTVIAAMRSLERGAELRRLSRTFGLDEKMIFFELDVASSESLNRFTEQVQTLPPIDILINNAGFAYGGFCEETSIQEYKEQFETNLFGVIGVTQAVLPSMRNRRRGRIINMSSISGRTGFPGLSPYAASKHALEGWTECLRLEVKPFGIDIALVEPGSFKTSIWDSGKKIAEKSKLNSSPYKFYMEALETHLMKSKDNYGNPIAVASFLADLCMKKKINKLRYPIGKGVKTAVSLKYTLPWKWWENIIFASLNLKESLLKGSGNR</sequence>
<dbReference type="SUPFAM" id="SSF51735">
    <property type="entry name" value="NAD(P)-binding Rossmann-fold domains"/>
    <property type="match status" value="1"/>
</dbReference>
<dbReference type="EMBL" id="JBHUEO010000004">
    <property type="protein sequence ID" value="MFD1705540.1"/>
    <property type="molecule type" value="Genomic_DNA"/>
</dbReference>
<dbReference type="InterPro" id="IPR002347">
    <property type="entry name" value="SDR_fam"/>
</dbReference>
<dbReference type="CDD" id="cd05374">
    <property type="entry name" value="17beta-HSD-like_SDR_c"/>
    <property type="match status" value="1"/>
</dbReference>
<dbReference type="InterPro" id="IPR051911">
    <property type="entry name" value="SDR_oxidoreductase"/>
</dbReference>
<comment type="caution">
    <text evidence="4">The sequence shown here is derived from an EMBL/GenBank/DDBJ whole genome shotgun (WGS) entry which is preliminary data.</text>
</comment>
<dbReference type="Gene3D" id="3.40.50.720">
    <property type="entry name" value="NAD(P)-binding Rossmann-like Domain"/>
    <property type="match status" value="1"/>
</dbReference>
<evidence type="ECO:0000256" key="1">
    <source>
        <dbReference type="ARBA" id="ARBA00006484"/>
    </source>
</evidence>
<name>A0ABW4KC22_9BACI</name>
<dbReference type="Proteomes" id="UP001597301">
    <property type="component" value="Unassembled WGS sequence"/>
</dbReference>
<keyword evidence="2" id="KW-0560">Oxidoreductase</keyword>
<dbReference type="PRINTS" id="PR00081">
    <property type="entry name" value="GDHRDH"/>
</dbReference>
<proteinExistence type="inferred from homology"/>
<evidence type="ECO:0000256" key="3">
    <source>
        <dbReference type="RuleBase" id="RU000363"/>
    </source>
</evidence>
<keyword evidence="5" id="KW-1185">Reference proteome</keyword>
<dbReference type="Pfam" id="PF00106">
    <property type="entry name" value="adh_short"/>
    <property type="match status" value="1"/>
</dbReference>
<dbReference type="PANTHER" id="PTHR43976">
    <property type="entry name" value="SHORT CHAIN DEHYDROGENASE"/>
    <property type="match status" value="1"/>
</dbReference>
<reference evidence="5" key="1">
    <citation type="journal article" date="2019" name="Int. J. Syst. Evol. Microbiol.">
        <title>The Global Catalogue of Microorganisms (GCM) 10K type strain sequencing project: providing services to taxonomists for standard genome sequencing and annotation.</title>
        <authorList>
            <consortium name="The Broad Institute Genomics Platform"/>
            <consortium name="The Broad Institute Genome Sequencing Center for Infectious Disease"/>
            <person name="Wu L."/>
            <person name="Ma J."/>
        </authorList>
    </citation>
    <scope>NUCLEOTIDE SEQUENCE [LARGE SCALE GENOMIC DNA]</scope>
    <source>
        <strain evidence="5">CGMCC 1.12295</strain>
    </source>
</reference>
<evidence type="ECO:0000313" key="4">
    <source>
        <dbReference type="EMBL" id="MFD1705540.1"/>
    </source>
</evidence>
<comment type="similarity">
    <text evidence="1 3">Belongs to the short-chain dehydrogenases/reductases (SDR) family.</text>
</comment>
<accession>A0ABW4KC22</accession>
<organism evidence="4 5">
    <name type="scientific">Siminovitchia sediminis</name>
    <dbReference type="NCBI Taxonomy" id="1274353"/>
    <lineage>
        <taxon>Bacteria</taxon>
        <taxon>Bacillati</taxon>
        <taxon>Bacillota</taxon>
        <taxon>Bacilli</taxon>
        <taxon>Bacillales</taxon>
        <taxon>Bacillaceae</taxon>
        <taxon>Siminovitchia</taxon>
    </lineage>
</organism>
<dbReference type="RefSeq" id="WP_380772040.1">
    <property type="nucleotide sequence ID" value="NZ_JBHUEO010000004.1"/>
</dbReference>
<dbReference type="PRINTS" id="PR00080">
    <property type="entry name" value="SDRFAMILY"/>
</dbReference>
<dbReference type="PROSITE" id="PS00061">
    <property type="entry name" value="ADH_SHORT"/>
    <property type="match status" value="1"/>
</dbReference>
<evidence type="ECO:0000256" key="2">
    <source>
        <dbReference type="ARBA" id="ARBA00023002"/>
    </source>
</evidence>
<dbReference type="InterPro" id="IPR036291">
    <property type="entry name" value="NAD(P)-bd_dom_sf"/>
</dbReference>
<dbReference type="InterPro" id="IPR020904">
    <property type="entry name" value="Sc_DH/Rdtase_CS"/>
</dbReference>
<dbReference type="PANTHER" id="PTHR43976:SF16">
    <property type="entry name" value="SHORT-CHAIN DEHYDROGENASE_REDUCTASE FAMILY PROTEIN"/>
    <property type="match status" value="1"/>
</dbReference>
<gene>
    <name evidence="4" type="ORF">ACFSCZ_02085</name>
</gene>